<keyword evidence="3" id="KW-0408">Iron</keyword>
<dbReference type="RefSeq" id="WP_329081533.1">
    <property type="nucleotide sequence ID" value="NZ_CP109495.1"/>
</dbReference>
<dbReference type="PANTHER" id="PTHR11178">
    <property type="entry name" value="IRON-SULFUR CLUSTER SCAFFOLD PROTEIN NFU-RELATED"/>
    <property type="match status" value="1"/>
</dbReference>
<dbReference type="SUPFAM" id="SSF50022">
    <property type="entry name" value="ISP domain"/>
    <property type="match status" value="1"/>
</dbReference>
<evidence type="ECO:0000256" key="1">
    <source>
        <dbReference type="ARBA" id="ARBA00022714"/>
    </source>
</evidence>
<evidence type="ECO:0000256" key="3">
    <source>
        <dbReference type="ARBA" id="ARBA00023004"/>
    </source>
</evidence>
<evidence type="ECO:0000256" key="4">
    <source>
        <dbReference type="ARBA" id="ARBA00023014"/>
    </source>
</evidence>
<dbReference type="EMBL" id="CP109495">
    <property type="protein sequence ID" value="WUX56677.1"/>
    <property type="molecule type" value="Genomic_DNA"/>
</dbReference>
<dbReference type="InterPro" id="IPR036922">
    <property type="entry name" value="Rieske_2Fe-2S_sf"/>
</dbReference>
<evidence type="ECO:0000259" key="6">
    <source>
        <dbReference type="PROSITE" id="PS51296"/>
    </source>
</evidence>
<protein>
    <submittedName>
        <fullName evidence="7">NifU family protein</fullName>
    </submittedName>
</protein>
<reference evidence="7" key="1">
    <citation type="submission" date="2022-10" db="EMBL/GenBank/DDBJ databases">
        <title>The complete genomes of actinobacterial strains from the NBC collection.</title>
        <authorList>
            <person name="Joergensen T.S."/>
            <person name="Alvarez Arevalo M."/>
            <person name="Sterndorff E.B."/>
            <person name="Faurdal D."/>
            <person name="Vuksanovic O."/>
            <person name="Mourched A.-S."/>
            <person name="Charusanti P."/>
            <person name="Shaw S."/>
            <person name="Blin K."/>
            <person name="Weber T."/>
        </authorList>
    </citation>
    <scope>NUCLEOTIDE SEQUENCE</scope>
    <source>
        <strain evidence="7">NBC_01432</strain>
    </source>
</reference>
<proteinExistence type="predicted"/>
<dbReference type="Gene3D" id="3.30.300.130">
    <property type="entry name" value="Fe-S cluster assembly (FSCA)"/>
    <property type="match status" value="1"/>
</dbReference>
<dbReference type="SUPFAM" id="SSF117916">
    <property type="entry name" value="Fe-S cluster assembly (FSCA) domain-like"/>
    <property type="match status" value="1"/>
</dbReference>
<dbReference type="PROSITE" id="PS51296">
    <property type="entry name" value="RIESKE"/>
    <property type="match status" value="1"/>
</dbReference>
<keyword evidence="1" id="KW-0001">2Fe-2S</keyword>
<dbReference type="InterPro" id="IPR017941">
    <property type="entry name" value="Rieske_2Fe-2S"/>
</dbReference>
<evidence type="ECO:0000313" key="7">
    <source>
        <dbReference type="EMBL" id="WUX56677.1"/>
    </source>
</evidence>
<feature type="domain" description="Rieske" evidence="6">
    <location>
        <begin position="216"/>
        <end position="321"/>
    </location>
</feature>
<dbReference type="InterPro" id="IPR001075">
    <property type="entry name" value="NIF_FeS_clus_asmbl_NifU_C"/>
</dbReference>
<dbReference type="Proteomes" id="UP001432209">
    <property type="component" value="Chromosome"/>
</dbReference>
<dbReference type="Gene3D" id="2.102.10.10">
    <property type="entry name" value="Rieske [2Fe-2S] iron-sulphur domain"/>
    <property type="match status" value="1"/>
</dbReference>
<keyword evidence="8" id="KW-1185">Reference proteome</keyword>
<evidence type="ECO:0000313" key="8">
    <source>
        <dbReference type="Proteomes" id="UP001432209"/>
    </source>
</evidence>
<evidence type="ECO:0000256" key="5">
    <source>
        <dbReference type="ARBA" id="ARBA00049958"/>
    </source>
</evidence>
<evidence type="ECO:0000256" key="2">
    <source>
        <dbReference type="ARBA" id="ARBA00022723"/>
    </source>
</evidence>
<sequence length="331" mass="34232">MPEAPRTTEAPEVTGPVTDEWRATGERIDTLIAASAAGGVVARERSEELVRLVTDFYGAGLERLLDLVHEQGRLDDELLAALAADDLVASVLLVHGLHPYSVTTRVENALESVRPYLGSHGGDVELLGVTDEGVVRLRLLGSCDGCPSSSATLELAVQGAVEAAAPEITTIEVEPAERNAADAAGPLVPVDALFSRLHDADPLNGAGGEDSGATWESVPDLLALEPGGVARLTAGGLPVVACRIGPDLFAFRDRCARCERPMEGATLARRLGGGSGDGVLRCAACRAHYDVRRAGACLDPEADGAHLDPLPLLADGASVSVAVPATHVVAT</sequence>
<name>A0ABZ2AD97_STRNV</name>
<keyword evidence="2" id="KW-0479">Metal-binding</keyword>
<dbReference type="Pfam" id="PF01106">
    <property type="entry name" value="NifU"/>
    <property type="match status" value="1"/>
</dbReference>
<organism evidence="7 8">
    <name type="scientific">Streptomyces niveus</name>
    <name type="common">Streptomyces spheroides</name>
    <dbReference type="NCBI Taxonomy" id="193462"/>
    <lineage>
        <taxon>Bacteria</taxon>
        <taxon>Bacillati</taxon>
        <taxon>Actinomycetota</taxon>
        <taxon>Actinomycetes</taxon>
        <taxon>Kitasatosporales</taxon>
        <taxon>Streptomycetaceae</taxon>
        <taxon>Streptomyces</taxon>
    </lineage>
</organism>
<dbReference type="InterPro" id="IPR034904">
    <property type="entry name" value="FSCA_dom_sf"/>
</dbReference>
<keyword evidence="4" id="KW-0411">Iron-sulfur</keyword>
<gene>
    <name evidence="7" type="ORF">OG442_36965</name>
</gene>
<accession>A0ABZ2AD97</accession>
<comment type="function">
    <text evidence="5">May be involved in the formation or repair of [Fe-S] clusters present in iron-sulfur proteins.</text>
</comment>